<dbReference type="Proteomes" id="UP000176614">
    <property type="component" value="Unassembled WGS sequence"/>
</dbReference>
<dbReference type="EMBL" id="MEVT01000012">
    <property type="protein sequence ID" value="OGC62845.1"/>
    <property type="molecule type" value="Genomic_DNA"/>
</dbReference>
<accession>A0A1F4W0I0</accession>
<name>A0A1F4W0I0_UNCKA</name>
<proteinExistence type="predicted"/>
<organism evidence="1 2">
    <name type="scientific">candidate division WWE3 bacterium RIFOXYA2_FULL_46_9</name>
    <dbReference type="NCBI Taxonomy" id="1802636"/>
    <lineage>
        <taxon>Bacteria</taxon>
        <taxon>Katanobacteria</taxon>
    </lineage>
</organism>
<sequence length="117" mass="13690">MSQDKNYWMEVCRNIVNVIIQEWLKKNYPGIDFTKLCTNRDTSKNNNTNTHIKCWFDCLAEYGHGLNAQVEIGIEVLVHAENEWEIRGQLTERRVNCPIALEFLVTSYSPRATVVWL</sequence>
<gene>
    <name evidence="1" type="ORF">A2264_04225</name>
</gene>
<reference evidence="1 2" key="1">
    <citation type="journal article" date="2016" name="Nat. Commun.">
        <title>Thousands of microbial genomes shed light on interconnected biogeochemical processes in an aquifer system.</title>
        <authorList>
            <person name="Anantharaman K."/>
            <person name="Brown C.T."/>
            <person name="Hug L.A."/>
            <person name="Sharon I."/>
            <person name="Castelle C.J."/>
            <person name="Probst A.J."/>
            <person name="Thomas B.C."/>
            <person name="Singh A."/>
            <person name="Wilkins M.J."/>
            <person name="Karaoz U."/>
            <person name="Brodie E.L."/>
            <person name="Williams K.H."/>
            <person name="Hubbard S.S."/>
            <person name="Banfield J.F."/>
        </authorList>
    </citation>
    <scope>NUCLEOTIDE SEQUENCE [LARGE SCALE GENOMIC DNA]</scope>
</reference>
<dbReference type="AlphaFoldDB" id="A0A1F4W0I0"/>
<comment type="caution">
    <text evidence="1">The sequence shown here is derived from an EMBL/GenBank/DDBJ whole genome shotgun (WGS) entry which is preliminary data.</text>
</comment>
<protein>
    <submittedName>
        <fullName evidence="1">Uncharacterized protein</fullName>
    </submittedName>
</protein>
<evidence type="ECO:0000313" key="2">
    <source>
        <dbReference type="Proteomes" id="UP000176614"/>
    </source>
</evidence>
<evidence type="ECO:0000313" key="1">
    <source>
        <dbReference type="EMBL" id="OGC62845.1"/>
    </source>
</evidence>